<keyword evidence="4" id="KW-0597">Phosphoprotein</keyword>
<dbReference type="InterPro" id="IPR023298">
    <property type="entry name" value="ATPase_P-typ_TM_dom_sf"/>
</dbReference>
<dbReference type="GO" id="GO:0005388">
    <property type="term" value="F:P-type calcium transporter activity"/>
    <property type="evidence" value="ECO:0007669"/>
    <property type="project" value="UniProtKB-EC"/>
</dbReference>
<dbReference type="FunFam" id="2.70.150.10:FF:000143">
    <property type="entry name" value="Calcium-transporting ATPase"/>
    <property type="match status" value="1"/>
</dbReference>
<evidence type="ECO:0000256" key="16">
    <source>
        <dbReference type="ARBA" id="ARBA00023065"/>
    </source>
</evidence>
<evidence type="ECO:0000313" key="23">
    <source>
        <dbReference type="EMBL" id="EEB19132.1"/>
    </source>
</evidence>
<dbReference type="OMA" id="PLWNNMM"/>
<dbReference type="EMBL" id="AAZO01006743">
    <property type="status" value="NOT_ANNOTATED_CDS"/>
    <property type="molecule type" value="Genomic_DNA"/>
</dbReference>
<dbReference type="SFLD" id="SFLDF00027">
    <property type="entry name" value="p-type_atpase"/>
    <property type="match status" value="1"/>
</dbReference>
<reference evidence="24" key="3">
    <citation type="submission" date="2021-02" db="UniProtKB">
        <authorList>
            <consortium name="EnsemblMetazoa"/>
        </authorList>
    </citation>
    <scope>IDENTIFICATION</scope>
    <source>
        <strain evidence="24">USDA</strain>
    </source>
</reference>
<keyword evidence="6 21" id="KW-0812">Transmembrane</keyword>
<evidence type="ECO:0000256" key="13">
    <source>
        <dbReference type="ARBA" id="ARBA00022951"/>
    </source>
</evidence>
<dbReference type="HOGENOM" id="CLU_002360_3_2_1"/>
<dbReference type="Pfam" id="PF00690">
    <property type="entry name" value="Cation_ATPase_N"/>
    <property type="match status" value="1"/>
</dbReference>
<comment type="similarity">
    <text evidence="18 21">Belongs to the cation transport ATPase (P-type) (TC 3.A.3) family.</text>
</comment>
<keyword evidence="23" id="KW-0378">Hydrolase</keyword>
<dbReference type="PANTHER" id="PTHR42861">
    <property type="entry name" value="CALCIUM-TRANSPORTING ATPASE"/>
    <property type="match status" value="1"/>
</dbReference>
<evidence type="ECO:0000256" key="15">
    <source>
        <dbReference type="ARBA" id="ARBA00022989"/>
    </source>
</evidence>
<evidence type="ECO:0000256" key="3">
    <source>
        <dbReference type="ARBA" id="ARBA00022448"/>
    </source>
</evidence>
<gene>
    <name evidence="24" type="primary">8234651</name>
    <name evidence="23" type="ORF">Phum_PHUM554600</name>
</gene>
<evidence type="ECO:0000313" key="24">
    <source>
        <dbReference type="EnsemblMetazoa" id="PHUM554600-PA"/>
    </source>
</evidence>
<keyword evidence="12" id="KW-0460">Magnesium</keyword>
<keyword evidence="13" id="KW-0703">Sarcoplasmic reticulum</keyword>
<evidence type="ECO:0000256" key="6">
    <source>
        <dbReference type="ARBA" id="ARBA00022692"/>
    </source>
</evidence>
<dbReference type="CDD" id="cd02083">
    <property type="entry name" value="P-type_ATPase_SERCA"/>
    <property type="match status" value="1"/>
</dbReference>
<dbReference type="eggNOG" id="KOG0202">
    <property type="taxonomic scope" value="Eukaryota"/>
</dbReference>
<evidence type="ECO:0000256" key="7">
    <source>
        <dbReference type="ARBA" id="ARBA00022723"/>
    </source>
</evidence>
<feature type="transmembrane region" description="Helical" evidence="21">
    <location>
        <begin position="298"/>
        <end position="321"/>
    </location>
</feature>
<dbReference type="InterPro" id="IPR018303">
    <property type="entry name" value="ATPase_P-typ_P_site"/>
</dbReference>
<dbReference type="SMART" id="SM00831">
    <property type="entry name" value="Cation_ATPase_N"/>
    <property type="match status" value="1"/>
</dbReference>
<dbReference type="Gene3D" id="3.40.50.1000">
    <property type="entry name" value="HAD superfamily/HAD-like"/>
    <property type="match status" value="1"/>
</dbReference>
<evidence type="ECO:0000256" key="10">
    <source>
        <dbReference type="ARBA" id="ARBA00022837"/>
    </source>
</evidence>
<evidence type="ECO:0000313" key="25">
    <source>
        <dbReference type="Proteomes" id="UP000009046"/>
    </source>
</evidence>
<comment type="catalytic activity">
    <reaction evidence="19 21">
        <text>Ca(2+)(in) + ATP + H2O = Ca(2+)(out) + ADP + phosphate + H(+)</text>
        <dbReference type="Rhea" id="RHEA:18105"/>
        <dbReference type="ChEBI" id="CHEBI:15377"/>
        <dbReference type="ChEBI" id="CHEBI:15378"/>
        <dbReference type="ChEBI" id="CHEBI:29108"/>
        <dbReference type="ChEBI" id="CHEBI:30616"/>
        <dbReference type="ChEBI" id="CHEBI:43474"/>
        <dbReference type="ChEBI" id="CHEBI:456216"/>
        <dbReference type="EC" id="7.2.2.10"/>
    </reaction>
</comment>
<evidence type="ECO:0000256" key="4">
    <source>
        <dbReference type="ARBA" id="ARBA00022553"/>
    </source>
</evidence>
<reference evidence="23" key="2">
    <citation type="submission" date="2007-04" db="EMBL/GenBank/DDBJ databases">
        <title>The genome of the human body louse.</title>
        <authorList>
            <consortium name="The Human Body Louse Genome Consortium"/>
            <person name="Kirkness E."/>
            <person name="Walenz B."/>
            <person name="Hass B."/>
            <person name="Bruggner R."/>
            <person name="Strausberg R."/>
        </authorList>
    </citation>
    <scope>NUCLEOTIDE SEQUENCE</scope>
    <source>
        <strain evidence="23">USDA</strain>
    </source>
</reference>
<dbReference type="EnsemblMetazoa" id="PHUM554600-RA">
    <property type="protein sequence ID" value="PHUM554600-PA"/>
    <property type="gene ID" value="PHUM554600"/>
</dbReference>
<dbReference type="KEGG" id="phu:Phum_PHUM554600"/>
<dbReference type="NCBIfam" id="TIGR01494">
    <property type="entry name" value="ATPase_P-type"/>
    <property type="match status" value="2"/>
</dbReference>
<dbReference type="Pfam" id="PF00689">
    <property type="entry name" value="Cation_ATPase_C"/>
    <property type="match status" value="1"/>
</dbReference>
<keyword evidence="10 21" id="KW-0106">Calcium</keyword>
<evidence type="ECO:0000256" key="2">
    <source>
        <dbReference type="ARBA" id="ARBA00004477"/>
    </source>
</evidence>
<dbReference type="InterPro" id="IPR006068">
    <property type="entry name" value="ATPase_P-typ_cation-transptr_C"/>
</dbReference>
<dbReference type="OrthoDB" id="3352408at2759"/>
<evidence type="ECO:0000256" key="17">
    <source>
        <dbReference type="ARBA" id="ARBA00023136"/>
    </source>
</evidence>
<dbReference type="SUPFAM" id="SSF81653">
    <property type="entry name" value="Calcium ATPase, transduction domain A"/>
    <property type="match status" value="1"/>
</dbReference>
<dbReference type="Pfam" id="PF13246">
    <property type="entry name" value="Cation_ATPase"/>
    <property type="match status" value="1"/>
</dbReference>
<keyword evidence="9" id="KW-0256">Endoplasmic reticulum</keyword>
<dbReference type="GO" id="GO:0046872">
    <property type="term" value="F:metal ion binding"/>
    <property type="evidence" value="ECO:0007669"/>
    <property type="project" value="UniProtKB-KW"/>
</dbReference>
<feature type="transmembrane region" description="Helical" evidence="21">
    <location>
        <begin position="260"/>
        <end position="278"/>
    </location>
</feature>
<evidence type="ECO:0000256" key="18">
    <source>
        <dbReference type="ARBA" id="ARBA00038148"/>
    </source>
</evidence>
<dbReference type="CTD" id="8234651"/>
<dbReference type="GO" id="GO:0005524">
    <property type="term" value="F:ATP binding"/>
    <property type="evidence" value="ECO:0007669"/>
    <property type="project" value="UniProtKB-KW"/>
</dbReference>
<evidence type="ECO:0000256" key="5">
    <source>
        <dbReference type="ARBA" id="ARBA00022568"/>
    </source>
</evidence>
<dbReference type="InterPro" id="IPR059000">
    <property type="entry name" value="ATPase_P-type_domA"/>
</dbReference>
<dbReference type="GO" id="GO:0033017">
    <property type="term" value="C:sarcoplasmic reticulum membrane"/>
    <property type="evidence" value="ECO:0007669"/>
    <property type="project" value="UniProtKB-SubCell"/>
</dbReference>
<keyword evidence="25" id="KW-1185">Reference proteome</keyword>
<dbReference type="NCBIfam" id="TIGR01116">
    <property type="entry name" value="ATPase-IIA1_Ca"/>
    <property type="match status" value="1"/>
</dbReference>
<feature type="domain" description="Cation-transporting P-type ATPase N-terminal" evidence="22">
    <location>
        <begin position="3"/>
        <end position="77"/>
    </location>
</feature>
<evidence type="ECO:0000256" key="14">
    <source>
        <dbReference type="ARBA" id="ARBA00022967"/>
    </source>
</evidence>
<name>E0W0H6_PEDHC</name>
<evidence type="ECO:0000256" key="12">
    <source>
        <dbReference type="ARBA" id="ARBA00022842"/>
    </source>
</evidence>
<dbReference type="PROSITE" id="PS00154">
    <property type="entry name" value="ATPASE_E1_E2"/>
    <property type="match status" value="1"/>
</dbReference>
<evidence type="ECO:0000256" key="19">
    <source>
        <dbReference type="ARBA" id="ARBA00048694"/>
    </source>
</evidence>
<keyword evidence="7" id="KW-0479">Metal-binding</keyword>
<dbReference type="EMBL" id="DS235860">
    <property type="protein sequence ID" value="EEB19132.1"/>
    <property type="molecule type" value="Genomic_DNA"/>
</dbReference>
<keyword evidence="5 21" id="KW-0109">Calcium transport</keyword>
<dbReference type="Gene3D" id="1.20.1110.10">
    <property type="entry name" value="Calcium-transporting ATPase, transmembrane domain"/>
    <property type="match status" value="1"/>
</dbReference>
<dbReference type="FunFam" id="3.40.1110.10:FF:000003">
    <property type="entry name" value="Calcium-transporting ATPase"/>
    <property type="match status" value="1"/>
</dbReference>
<dbReference type="SFLD" id="SFLDS00003">
    <property type="entry name" value="Haloacid_Dehalogenase"/>
    <property type="match status" value="1"/>
</dbReference>
<keyword evidence="11 21" id="KW-0067">ATP-binding</keyword>
<dbReference type="InterPro" id="IPR023299">
    <property type="entry name" value="ATPase_P-typ_cyto_dom_N"/>
</dbReference>
<dbReference type="FunCoup" id="E0W0H6">
    <property type="interactions" value="917"/>
</dbReference>
<comment type="function">
    <text evidence="21">Catalyzes the hydrolysis of ATP coupled with the transport of calcium.</text>
</comment>
<evidence type="ECO:0000256" key="21">
    <source>
        <dbReference type="RuleBase" id="RU361146"/>
    </source>
</evidence>
<dbReference type="AlphaFoldDB" id="E0W0H6"/>
<dbReference type="VEuPathDB" id="VectorBase:PHUM554600"/>
<reference evidence="23" key="1">
    <citation type="submission" date="2007-04" db="EMBL/GenBank/DDBJ databases">
        <title>Annotation of Pediculus humanus corporis strain USDA.</title>
        <authorList>
            <person name="Kirkness E."/>
            <person name="Hannick L."/>
            <person name="Hass B."/>
            <person name="Bruggner R."/>
            <person name="Lawson D."/>
            <person name="Bidwell S."/>
            <person name="Joardar V."/>
            <person name="Caler E."/>
            <person name="Walenz B."/>
            <person name="Inman J."/>
            <person name="Schobel S."/>
            <person name="Galinsky K."/>
            <person name="Amedeo P."/>
            <person name="Strausberg R."/>
        </authorList>
    </citation>
    <scope>NUCLEOTIDE SEQUENCE</scope>
    <source>
        <strain evidence="23">USDA</strain>
    </source>
</reference>
<proteinExistence type="inferred from homology"/>
<feature type="transmembrane region" description="Helical" evidence="21">
    <location>
        <begin position="60"/>
        <end position="78"/>
    </location>
</feature>
<evidence type="ECO:0000256" key="11">
    <source>
        <dbReference type="ARBA" id="ARBA00022840"/>
    </source>
</evidence>
<dbReference type="Gene3D" id="2.70.150.10">
    <property type="entry name" value="Calcium-transporting ATPase, cytoplasmic transduction domain A"/>
    <property type="match status" value="1"/>
</dbReference>
<dbReference type="GO" id="GO:0016887">
    <property type="term" value="F:ATP hydrolysis activity"/>
    <property type="evidence" value="ECO:0007669"/>
    <property type="project" value="InterPro"/>
</dbReference>
<dbReference type="InParanoid" id="E0W0H6"/>
<dbReference type="InterPro" id="IPR005782">
    <property type="entry name" value="P-type_ATPase_IIA"/>
</dbReference>
<dbReference type="InterPro" id="IPR023214">
    <property type="entry name" value="HAD_sf"/>
</dbReference>
<dbReference type="Pfam" id="PF00122">
    <property type="entry name" value="E1-E2_ATPase"/>
    <property type="match status" value="1"/>
</dbReference>
<dbReference type="SUPFAM" id="SSF81660">
    <property type="entry name" value="Metal cation-transporting ATPase, ATP-binding domain N"/>
    <property type="match status" value="1"/>
</dbReference>
<dbReference type="FunFam" id="3.40.50.1000:FF:000005">
    <property type="entry name" value="Calcium-transporting ATPase 1"/>
    <property type="match status" value="1"/>
</dbReference>
<dbReference type="InterPro" id="IPR001757">
    <property type="entry name" value="P_typ_ATPase"/>
</dbReference>
<dbReference type="GeneID" id="8234651"/>
<feature type="transmembrane region" description="Helical" evidence="21">
    <location>
        <begin position="996"/>
        <end position="1016"/>
    </location>
</feature>
<evidence type="ECO:0000259" key="22">
    <source>
        <dbReference type="SMART" id="SM00831"/>
    </source>
</evidence>
<dbReference type="PRINTS" id="PR00119">
    <property type="entry name" value="CATATPASE"/>
</dbReference>
<dbReference type="Pfam" id="PF08282">
    <property type="entry name" value="Hydrolase_3"/>
    <property type="match status" value="1"/>
</dbReference>
<feature type="transmembrane region" description="Helical" evidence="21">
    <location>
        <begin position="833"/>
        <end position="857"/>
    </location>
</feature>
<keyword evidence="15 21" id="KW-1133">Transmembrane helix</keyword>
<keyword evidence="17 21" id="KW-0472">Membrane</keyword>
<protein>
    <recommendedName>
        <fullName evidence="21">Calcium-transporting ATPase</fullName>
        <ecNumber evidence="21">7.2.2.10</ecNumber>
    </recommendedName>
</protein>
<comment type="caution">
    <text evidence="21">Lacks conserved residue(s) required for the propagation of feature annotation.</text>
</comment>
<dbReference type="SUPFAM" id="SSF81665">
    <property type="entry name" value="Calcium ATPase, transmembrane domain M"/>
    <property type="match status" value="1"/>
</dbReference>
<dbReference type="STRING" id="121224.E0W0H6"/>
<dbReference type="InterPro" id="IPR044492">
    <property type="entry name" value="P_typ_ATPase_HD_dom"/>
</dbReference>
<evidence type="ECO:0000256" key="20">
    <source>
        <dbReference type="ARBA" id="ARBA00054278"/>
    </source>
</evidence>
<dbReference type="InterPro" id="IPR008250">
    <property type="entry name" value="ATPase_P-typ_transduc_dom_A_sf"/>
</dbReference>
<dbReference type="SFLD" id="SFLDG00002">
    <property type="entry name" value="C1.7:_P-type_atpase_like"/>
    <property type="match status" value="1"/>
</dbReference>
<dbReference type="FunFam" id="1.20.1110.10:FF:000065">
    <property type="entry name" value="Sarcoplasmic/endoplasmic reticulum calcium ATPase 1"/>
    <property type="match status" value="3"/>
</dbReference>
<dbReference type="EC" id="7.2.2.10" evidence="21"/>
<evidence type="ECO:0000256" key="8">
    <source>
        <dbReference type="ARBA" id="ARBA00022741"/>
    </source>
</evidence>
<dbReference type="RefSeq" id="XP_002431870.1">
    <property type="nucleotide sequence ID" value="XM_002431825.1"/>
</dbReference>
<keyword evidence="16 21" id="KW-0406">Ion transport</keyword>
<dbReference type="Proteomes" id="UP000009046">
    <property type="component" value="Unassembled WGS sequence"/>
</dbReference>
<evidence type="ECO:0000256" key="9">
    <source>
        <dbReference type="ARBA" id="ARBA00022824"/>
    </source>
</evidence>
<evidence type="ECO:0000256" key="1">
    <source>
        <dbReference type="ARBA" id="ARBA00004326"/>
    </source>
</evidence>
<dbReference type="SUPFAM" id="SSF56784">
    <property type="entry name" value="HAD-like"/>
    <property type="match status" value="1"/>
</dbReference>
<dbReference type="InterPro" id="IPR036412">
    <property type="entry name" value="HAD-like_sf"/>
</dbReference>
<dbReference type="Gene3D" id="3.40.1110.10">
    <property type="entry name" value="Calcium-transporting ATPase, cytoplasmic domain N"/>
    <property type="match status" value="1"/>
</dbReference>
<dbReference type="InterPro" id="IPR004014">
    <property type="entry name" value="ATPase_P-typ_cation-transptr_N"/>
</dbReference>
<keyword evidence="8 21" id="KW-0547">Nucleotide-binding</keyword>
<keyword evidence="3 21" id="KW-0813">Transport</keyword>
<comment type="subcellular location">
    <subcellularLocation>
        <location evidence="2">Endoplasmic reticulum membrane</location>
        <topology evidence="2">Multi-pass membrane protein</topology>
    </subcellularLocation>
    <subcellularLocation>
        <location evidence="21">Membrane</location>
        <topology evidence="21">Multi-pass membrane protein</topology>
    </subcellularLocation>
    <subcellularLocation>
        <location evidence="1">Sarcoplasmic reticulum membrane</location>
        <topology evidence="1">Multi-pass membrane protein</topology>
    </subcellularLocation>
</comment>
<feature type="transmembrane region" description="Helical" evidence="21">
    <location>
        <begin position="84"/>
        <end position="107"/>
    </location>
</feature>
<feature type="transmembrane region" description="Helical" evidence="21">
    <location>
        <begin position="928"/>
        <end position="947"/>
    </location>
</feature>
<organism>
    <name type="scientific">Pediculus humanus subsp. corporis</name>
    <name type="common">Body louse</name>
    <dbReference type="NCBI Taxonomy" id="121224"/>
    <lineage>
        <taxon>Eukaryota</taxon>
        <taxon>Metazoa</taxon>
        <taxon>Ecdysozoa</taxon>
        <taxon>Arthropoda</taxon>
        <taxon>Hexapoda</taxon>
        <taxon>Insecta</taxon>
        <taxon>Pterygota</taxon>
        <taxon>Neoptera</taxon>
        <taxon>Paraneoptera</taxon>
        <taxon>Psocodea</taxon>
        <taxon>Troctomorpha</taxon>
        <taxon>Phthiraptera</taxon>
        <taxon>Anoplura</taxon>
        <taxon>Pediculidae</taxon>
        <taxon>Pediculus</taxon>
    </lineage>
</organism>
<accession>E0W0H6</accession>
<sequence>MEDAHTKTATEVLNYFGTDVERGLSPDQVKRNQEKYGLNELPAEEGKSIWQLVIEQFDDLLVKILLLAAIISFVLALFEEHDDQITAFVEPFVILLILIANAVVGVWQERNAESAIEALKEYEPEMGKVIRSDKAGVQKVRAKEIVPGDIVEVSVGDKIPADIRLVKIYSTTLRIDQSILTGESVSVIKHTDPVPDPRAVNQDKKNILFSGTNVAAGKARGVVIGTGLNTAIGKIRTEMSETEEIKTPLQQKLDEFGEQLSKVISVICIAVWAINIGHFNDPAHGGSWLKGAVYYFKIAVALAVAAIPEGLPAVITTCLALGTRRMAKKNAIVRSLPSVETLGCTSVICSDKTGTLTTNQMSVSRMFVFDKVDGNDSSFLEFDITGSTYEPIGDVFLKGQKIKASDYDVLQELGTVCVMCNDSAIDFNEFKQAFEKVGEATETALIVLAEKMNPFQVNKSGLDRRSGAIVVRQEIETKWKKEFTLEFSRDRKSMSSYCVPLKPNKLAPGPKLFVKGAPEGVLERCTHARVGTQKVPLTSTLKNRILELTRQYGTGRDTLRCLALATADNPIKAEEMDLGDSTKFHEYEVNLTFVGVVGMLDPPRKEVADAISRCRAAGIRVIVITGDNKGTAEAICRRIGVFGEDEDTTGKSYSGREFDDLPVYEQKAACARARLFSRVEPAHKSKIVEFLQSMNEISAMTGDGVNDAPALKKAEIGIAMGSGTAVAKSASAMVLADDNFSSIVSAVEEGRAIYNNMKQFIRYLISSNVGEVVSIFLTAALGLPEALIPVQLLWVNLVTDGLPATALGFNPPDLDIMEKPPRKSDESLISGWLFFRYLAVGGYVGAATVGAAAWWFLYSPDGPQITYWQLTHHLSCAAGAPEFKGVDCRIFNDPHPMTMALSVLVTIEMLNAMNSLSENQSLLTMPPWCNVWLLASMALSFSLHFVILHVEFLSTVFQVTPLDFDEWITVMKFSIPVVLLDETLKFVARKYTDGKGYLSGIHGVLLMWVVFALLIWHGPI</sequence>
<keyword evidence="14" id="KW-1278">Translocase</keyword>
<comment type="function">
    <text evidence="20">This magnesium-dependent enzyme catalyzes the hydrolysis of ATP coupled with the transport of calcium.</text>
</comment>